<dbReference type="GO" id="GO:0004177">
    <property type="term" value="F:aminopeptidase activity"/>
    <property type="evidence" value="ECO:0007669"/>
    <property type="project" value="UniProtKB-KW"/>
</dbReference>
<name>A0A7W7T0Q5_9PSEU</name>
<evidence type="ECO:0000313" key="2">
    <source>
        <dbReference type="EMBL" id="MBB4964409.1"/>
    </source>
</evidence>
<proteinExistence type="predicted"/>
<keyword evidence="3" id="KW-1185">Reference proteome</keyword>
<sequence>MTRRPTLPGASELFRSTGPAADPAPDRVVTGRERHATKITVYVSDEELLALEHARLALRGEHGLAVDRGRVVRAAIALALDDLDAHGGDSPLVRRLRDR</sequence>
<keyword evidence="2" id="KW-0031">Aminopeptidase</keyword>
<accession>A0A7W7T0Q5</accession>
<dbReference type="Proteomes" id="UP000542674">
    <property type="component" value="Unassembled WGS sequence"/>
</dbReference>
<keyword evidence="2" id="KW-0645">Protease</keyword>
<dbReference type="AlphaFoldDB" id="A0A7W7T0Q5"/>
<comment type="caution">
    <text evidence="2">The sequence shown here is derived from an EMBL/GenBank/DDBJ whole genome shotgun (WGS) entry which is preliminary data.</text>
</comment>
<reference evidence="2 3" key="1">
    <citation type="submission" date="2020-08" db="EMBL/GenBank/DDBJ databases">
        <title>Sequencing the genomes of 1000 actinobacteria strains.</title>
        <authorList>
            <person name="Klenk H.-P."/>
        </authorList>
    </citation>
    <scope>NUCLEOTIDE SEQUENCE [LARGE SCALE GENOMIC DNA]</scope>
    <source>
        <strain evidence="2 3">DSM 45084</strain>
    </source>
</reference>
<keyword evidence="2" id="KW-0378">Hydrolase</keyword>
<protein>
    <submittedName>
        <fullName evidence="2">L-aminopeptidase/D-esterase-like protein</fullName>
    </submittedName>
</protein>
<feature type="region of interest" description="Disordered" evidence="1">
    <location>
        <begin position="1"/>
        <end position="30"/>
    </location>
</feature>
<evidence type="ECO:0000313" key="3">
    <source>
        <dbReference type="Proteomes" id="UP000542674"/>
    </source>
</evidence>
<dbReference type="EMBL" id="JACHJS010000001">
    <property type="protein sequence ID" value="MBB4964409.1"/>
    <property type="molecule type" value="Genomic_DNA"/>
</dbReference>
<dbReference type="RefSeq" id="WP_184667397.1">
    <property type="nucleotide sequence ID" value="NZ_BAABAI010000012.1"/>
</dbReference>
<organism evidence="2 3">
    <name type="scientific">Saccharothrix violaceirubra</name>
    <dbReference type="NCBI Taxonomy" id="413306"/>
    <lineage>
        <taxon>Bacteria</taxon>
        <taxon>Bacillati</taxon>
        <taxon>Actinomycetota</taxon>
        <taxon>Actinomycetes</taxon>
        <taxon>Pseudonocardiales</taxon>
        <taxon>Pseudonocardiaceae</taxon>
        <taxon>Saccharothrix</taxon>
    </lineage>
</organism>
<gene>
    <name evidence="2" type="ORF">F4559_001768</name>
</gene>
<evidence type="ECO:0000256" key="1">
    <source>
        <dbReference type="SAM" id="MobiDB-lite"/>
    </source>
</evidence>